<dbReference type="PANTHER" id="PTHR43366">
    <property type="entry name" value="PYRUVATE SYNTHASE SUBUNIT PORC"/>
    <property type="match status" value="1"/>
</dbReference>
<gene>
    <name evidence="3" type="ORF">S01H1_39104</name>
</gene>
<dbReference type="InterPro" id="IPR051626">
    <property type="entry name" value="Oxidoreductase_gamma_subunit"/>
</dbReference>
<dbReference type="InterPro" id="IPR019752">
    <property type="entry name" value="Pyrv/ketoisovalerate_OxRed_cat"/>
</dbReference>
<dbReference type="Pfam" id="PF01558">
    <property type="entry name" value="POR"/>
    <property type="match status" value="1"/>
</dbReference>
<dbReference type="Gene3D" id="3.40.920.10">
    <property type="entry name" value="Pyruvate-ferredoxin oxidoreductase, PFOR, domain III"/>
    <property type="match status" value="1"/>
</dbReference>
<sequence length="194" mass="21251">MSLSKADLTEIRWHGRGGQGAVTASELLAETALHEGKYLQAFPDYGPERMGAPIRAYTRISSSPIRQHCQITDPDVVVVLDPTLIGVVDFTQGLKDQGMLVVNTTTSPTELRSKLDWKKGKVFTVDATRIALDTVGRNFPNVPMLGALLKAAEIVSKDDLRKEIKSRLGARVSKNVAEANINAFERAYNETKEG</sequence>
<feature type="domain" description="Pyruvate/ketoisovalerate oxidoreductase catalytic" evidence="2">
    <location>
        <begin position="17"/>
        <end position="189"/>
    </location>
</feature>
<keyword evidence="1" id="KW-0560">Oxidoreductase</keyword>
<reference evidence="3" key="1">
    <citation type="journal article" date="2014" name="Front. Microbiol.">
        <title>High frequency of phylogenetically diverse reductive dehalogenase-homologous genes in deep subseafloor sedimentary metagenomes.</title>
        <authorList>
            <person name="Kawai M."/>
            <person name="Futagami T."/>
            <person name="Toyoda A."/>
            <person name="Takaki Y."/>
            <person name="Nishi S."/>
            <person name="Hori S."/>
            <person name="Arai W."/>
            <person name="Tsubouchi T."/>
            <person name="Morono Y."/>
            <person name="Uchiyama I."/>
            <person name="Ito T."/>
            <person name="Fujiyama A."/>
            <person name="Inagaki F."/>
            <person name="Takami H."/>
        </authorList>
    </citation>
    <scope>NUCLEOTIDE SEQUENCE</scope>
    <source>
        <strain evidence="3">Expedition CK06-06</strain>
    </source>
</reference>
<dbReference type="InterPro" id="IPR011894">
    <property type="entry name" value="PorC_KorC"/>
</dbReference>
<evidence type="ECO:0000256" key="1">
    <source>
        <dbReference type="ARBA" id="ARBA00023002"/>
    </source>
</evidence>
<evidence type="ECO:0000259" key="2">
    <source>
        <dbReference type="Pfam" id="PF01558"/>
    </source>
</evidence>
<dbReference type="GO" id="GO:0016625">
    <property type="term" value="F:oxidoreductase activity, acting on the aldehyde or oxo group of donors, iron-sulfur protein as acceptor"/>
    <property type="evidence" value="ECO:0007669"/>
    <property type="project" value="InterPro"/>
</dbReference>
<proteinExistence type="predicted"/>
<dbReference type="NCBIfam" id="TIGR02175">
    <property type="entry name" value="PorC_KorC"/>
    <property type="match status" value="1"/>
</dbReference>
<comment type="caution">
    <text evidence="3">The sequence shown here is derived from an EMBL/GenBank/DDBJ whole genome shotgun (WGS) entry which is preliminary data.</text>
</comment>
<organism evidence="3">
    <name type="scientific">marine sediment metagenome</name>
    <dbReference type="NCBI Taxonomy" id="412755"/>
    <lineage>
        <taxon>unclassified sequences</taxon>
        <taxon>metagenomes</taxon>
        <taxon>ecological metagenomes</taxon>
    </lineage>
</organism>
<dbReference type="AlphaFoldDB" id="X0UWZ0"/>
<dbReference type="InterPro" id="IPR002869">
    <property type="entry name" value="Pyrv_flavodox_OxRed_cen"/>
</dbReference>
<dbReference type="EMBL" id="BARS01024651">
    <property type="protein sequence ID" value="GAG10369.1"/>
    <property type="molecule type" value="Genomic_DNA"/>
</dbReference>
<evidence type="ECO:0000313" key="3">
    <source>
        <dbReference type="EMBL" id="GAG10369.1"/>
    </source>
</evidence>
<protein>
    <recommendedName>
        <fullName evidence="2">Pyruvate/ketoisovalerate oxidoreductase catalytic domain-containing protein</fullName>
    </recommendedName>
</protein>
<dbReference type="SUPFAM" id="SSF53323">
    <property type="entry name" value="Pyruvate-ferredoxin oxidoreductase, PFOR, domain III"/>
    <property type="match status" value="1"/>
</dbReference>
<name>X0UWZ0_9ZZZZ</name>
<dbReference type="PANTHER" id="PTHR43366:SF1">
    <property type="entry name" value="PYRUVATE SYNTHASE SUBUNIT PORC"/>
    <property type="match status" value="1"/>
</dbReference>
<accession>X0UWZ0</accession>